<feature type="domain" description="Type I restriction modification DNA specificity" evidence="4">
    <location>
        <begin position="7"/>
        <end position="182"/>
    </location>
</feature>
<dbReference type="Pfam" id="PF01420">
    <property type="entry name" value="Methylase_S"/>
    <property type="match status" value="2"/>
</dbReference>
<dbReference type="InterPro" id="IPR000055">
    <property type="entry name" value="Restrct_endonuc_typeI_TRD"/>
</dbReference>
<comment type="caution">
    <text evidence="5">The sequence shown here is derived from an EMBL/GenBank/DDBJ whole genome shotgun (WGS) entry which is preliminary data.</text>
</comment>
<evidence type="ECO:0000256" key="3">
    <source>
        <dbReference type="ARBA" id="ARBA00023125"/>
    </source>
</evidence>
<dbReference type="EMBL" id="JACBJI010000008">
    <property type="protein sequence ID" value="NYA72379.1"/>
    <property type="molecule type" value="Genomic_DNA"/>
</dbReference>
<dbReference type="GO" id="GO:0009307">
    <property type="term" value="P:DNA restriction-modification system"/>
    <property type="evidence" value="ECO:0007669"/>
    <property type="project" value="UniProtKB-KW"/>
</dbReference>
<keyword evidence="3" id="KW-0238">DNA-binding</keyword>
<dbReference type="Gene3D" id="3.90.220.20">
    <property type="entry name" value="DNA methylase specificity domains"/>
    <property type="match status" value="2"/>
</dbReference>
<dbReference type="GO" id="GO:0003677">
    <property type="term" value="F:DNA binding"/>
    <property type="evidence" value="ECO:0007669"/>
    <property type="project" value="UniProtKB-KW"/>
</dbReference>
<dbReference type="CDD" id="cd17500">
    <property type="entry name" value="RMtype1_S_MmaGORF2198P_TRD1-CR1_like"/>
    <property type="match status" value="1"/>
</dbReference>
<keyword evidence="5" id="KW-0378">Hydrolase</keyword>
<keyword evidence="2" id="KW-0680">Restriction system</keyword>
<evidence type="ECO:0000313" key="5">
    <source>
        <dbReference type="EMBL" id="NYA72379.1"/>
    </source>
</evidence>
<keyword evidence="5" id="KW-0255">Endonuclease</keyword>
<dbReference type="Gene3D" id="1.10.287.1120">
    <property type="entry name" value="Bipartite methylase S protein"/>
    <property type="match status" value="1"/>
</dbReference>
<proteinExistence type="inferred from homology"/>
<dbReference type="Proteomes" id="UP000535020">
    <property type="component" value="Unassembled WGS sequence"/>
</dbReference>
<reference evidence="5 6" key="1">
    <citation type="submission" date="2020-07" db="EMBL/GenBank/DDBJ databases">
        <authorList>
            <person name="Sun Q."/>
        </authorList>
    </citation>
    <scope>NUCLEOTIDE SEQUENCE [LARGE SCALE GENOMIC DNA]</scope>
    <source>
        <strain evidence="5 6">MAH-1</strain>
    </source>
</reference>
<evidence type="ECO:0000259" key="4">
    <source>
        <dbReference type="Pfam" id="PF01420"/>
    </source>
</evidence>
<keyword evidence="5" id="KW-0540">Nuclease</keyword>
<organism evidence="5 6">
    <name type="scientific">Flavobacterium agri</name>
    <dbReference type="NCBI Taxonomy" id="2743471"/>
    <lineage>
        <taxon>Bacteria</taxon>
        <taxon>Pseudomonadati</taxon>
        <taxon>Bacteroidota</taxon>
        <taxon>Flavobacteriia</taxon>
        <taxon>Flavobacteriales</taxon>
        <taxon>Flavobacteriaceae</taxon>
        <taxon>Flavobacterium</taxon>
    </lineage>
</organism>
<dbReference type="AlphaFoldDB" id="A0A7Y9C7G9"/>
<dbReference type="InterPro" id="IPR044946">
    <property type="entry name" value="Restrct_endonuc_typeI_TRD_sf"/>
</dbReference>
<dbReference type="PANTHER" id="PTHR30408">
    <property type="entry name" value="TYPE-1 RESTRICTION ENZYME ECOKI SPECIFICITY PROTEIN"/>
    <property type="match status" value="1"/>
</dbReference>
<dbReference type="InterPro" id="IPR052021">
    <property type="entry name" value="Type-I_RS_S_subunit"/>
</dbReference>
<evidence type="ECO:0000256" key="2">
    <source>
        <dbReference type="ARBA" id="ARBA00022747"/>
    </source>
</evidence>
<dbReference type="SUPFAM" id="SSF116734">
    <property type="entry name" value="DNA methylase specificity domain"/>
    <property type="match status" value="2"/>
</dbReference>
<sequence>MDMSFNEWAVVRLEDLCSKVTSGGTPNTQKQEYYSGNVPWLKTQEITFNRIYKTETFITEEGLNNSSAKWIPENSVIVAMYGATAGRIAINKIPLTTNQACCNIILNPSQANYNFIYYHLLSRYEEIAGMAIGGAQPNLNAGVIKDLRIQIPPIETQNKIAEILTTIDDKIENNLATNQTLEEIARTLFKEWFVNFNYPNADGSLKQTEFGEIPENWNVGTLGDIYKTTSGGTPSRNRSEYYENGDIGWVKSKELNNSFIIDTEEKITTEALKNSSAKLLPKHSVLIAIAGATIGEIGITTQEFACNQNACAFLPNDNYPFTFIYHYLRQSKYDIKSRAVGSAQPYISQQALLRFRLIIPPTELVREYHRIIFPLFQKIQDNIQENESLKELRDSLLPKLMSGEIIVNPSTTQ</sequence>
<evidence type="ECO:0000256" key="1">
    <source>
        <dbReference type="ARBA" id="ARBA00010923"/>
    </source>
</evidence>
<evidence type="ECO:0000313" key="6">
    <source>
        <dbReference type="Proteomes" id="UP000535020"/>
    </source>
</evidence>
<dbReference type="GO" id="GO:0004519">
    <property type="term" value="F:endonuclease activity"/>
    <property type="evidence" value="ECO:0007669"/>
    <property type="project" value="UniProtKB-KW"/>
</dbReference>
<accession>A0A7Y9C7G9</accession>
<name>A0A7Y9C7G9_9FLAO</name>
<keyword evidence="6" id="KW-1185">Reference proteome</keyword>
<feature type="domain" description="Type I restriction modification DNA specificity" evidence="4">
    <location>
        <begin position="214"/>
        <end position="387"/>
    </location>
</feature>
<comment type="similarity">
    <text evidence="1">Belongs to the type-I restriction system S methylase family.</text>
</comment>
<dbReference type="PANTHER" id="PTHR30408:SF12">
    <property type="entry name" value="TYPE I RESTRICTION ENZYME MJAVIII SPECIFICITY SUBUNIT"/>
    <property type="match status" value="1"/>
</dbReference>
<gene>
    <name evidence="5" type="ORF">HZF10_15725</name>
</gene>
<protein>
    <submittedName>
        <fullName evidence="5">Restriction endonuclease subunit S</fullName>
    </submittedName>
</protein>